<dbReference type="InterPro" id="IPR052233">
    <property type="entry name" value="Rho-type_GEFs"/>
</dbReference>
<feature type="domain" description="CNH" evidence="6">
    <location>
        <begin position="1573"/>
        <end position="1881"/>
    </location>
</feature>
<dbReference type="Pfam" id="PF00780">
    <property type="entry name" value="CNH"/>
    <property type="match status" value="1"/>
</dbReference>
<feature type="compositionally biased region" description="Polar residues" evidence="3">
    <location>
        <begin position="1971"/>
        <end position="1984"/>
    </location>
</feature>
<dbReference type="InterPro" id="IPR001180">
    <property type="entry name" value="CNH_dom"/>
</dbReference>
<dbReference type="InterPro" id="IPR000219">
    <property type="entry name" value="DH_dom"/>
</dbReference>
<dbReference type="CDD" id="cd00160">
    <property type="entry name" value="RhoGEF"/>
    <property type="match status" value="1"/>
</dbReference>
<feature type="region of interest" description="Disordered" evidence="3">
    <location>
        <begin position="741"/>
        <end position="777"/>
    </location>
</feature>
<feature type="compositionally biased region" description="Low complexity" evidence="3">
    <location>
        <begin position="408"/>
        <end position="418"/>
    </location>
</feature>
<evidence type="ECO:0000313" key="7">
    <source>
        <dbReference type="EMBL" id="KAJ3842167.1"/>
    </source>
</evidence>
<feature type="region of interest" description="Disordered" evidence="3">
    <location>
        <begin position="30"/>
        <end position="69"/>
    </location>
</feature>
<feature type="domain" description="PH" evidence="4">
    <location>
        <begin position="1336"/>
        <end position="1530"/>
    </location>
</feature>
<comment type="caution">
    <text evidence="7">The sequence shown here is derived from an EMBL/GenBank/DDBJ whole genome shotgun (WGS) entry which is preliminary data.</text>
</comment>
<feature type="region of interest" description="Disordered" evidence="3">
    <location>
        <begin position="984"/>
        <end position="1018"/>
    </location>
</feature>
<feature type="compositionally biased region" description="Low complexity" evidence="3">
    <location>
        <begin position="180"/>
        <end position="193"/>
    </location>
</feature>
<gene>
    <name evidence="7" type="ORF">F5878DRAFT_700426</name>
</gene>
<feature type="domain" description="DH" evidence="5">
    <location>
        <begin position="1086"/>
        <end position="1301"/>
    </location>
</feature>
<dbReference type="SMART" id="SM00325">
    <property type="entry name" value="RhoGEF"/>
    <property type="match status" value="1"/>
</dbReference>
<dbReference type="Gene3D" id="1.20.900.10">
    <property type="entry name" value="Dbl homology (DH) domain"/>
    <property type="match status" value="2"/>
</dbReference>
<dbReference type="PANTHER" id="PTHR46572">
    <property type="entry name" value="RHO1 GDP-GTP EXCHANGE PROTEIN 1-RELATED"/>
    <property type="match status" value="1"/>
</dbReference>
<feature type="region of interest" description="Disordered" evidence="3">
    <location>
        <begin position="1396"/>
        <end position="1458"/>
    </location>
</feature>
<evidence type="ECO:0000256" key="3">
    <source>
        <dbReference type="SAM" id="MobiDB-lite"/>
    </source>
</evidence>
<feature type="region of interest" description="Disordered" evidence="3">
    <location>
        <begin position="382"/>
        <end position="426"/>
    </location>
</feature>
<dbReference type="InterPro" id="IPR041675">
    <property type="entry name" value="PH_5"/>
</dbReference>
<dbReference type="Pfam" id="PF00621">
    <property type="entry name" value="RhoGEF"/>
    <property type="match status" value="1"/>
</dbReference>
<dbReference type="PROSITE" id="PS50003">
    <property type="entry name" value="PH_DOMAIN"/>
    <property type="match status" value="1"/>
</dbReference>
<dbReference type="InterPro" id="IPR011993">
    <property type="entry name" value="PH-like_dom_sf"/>
</dbReference>
<keyword evidence="1" id="KW-0597">Phosphoprotein</keyword>
<feature type="compositionally biased region" description="Low complexity" evidence="3">
    <location>
        <begin position="34"/>
        <end position="50"/>
    </location>
</feature>
<sequence length="1998" mass="219264">MENKRPSSPVVVDQDLQRLYDQVWAGFESEDTQSVESSSSYEPSTFSAPSPRDGVRRQGTAEKDREDIGRIYSVYATDTSSADPVYDYGSPATPTSAYSYHQNTHDYSSYALSPISPVSTAAATYSKSVRSASTRSNGRERSGSGSARRLPLPPTSTNGGRTTPTQILTAKDYQRQGHVSTMSSSSINSIASSRRLPATPSSAPVMSPSGGLDRLGVGLPISPRPNNSPSPTRGRVGDAGPYLTTDYLDSEASSQLRRNRSRSPYQTNRVVQIVSGTGTDTSPARVSPPLPPSPQRRVVTPPFPERLRNESGANMNRWNSTTSSIVSGVNAQGQPIPPPPPPGLHAARPLYSMPEPEPYYMNEIAGPSNIVRRPTDMLKELKEGPSYNRYHPDQGSGPEESSYDWDEPYWSPSSQSQESSRRYRKQNYEYSPEGNDNEYFPDEFINFSLLSHLAIQLRDHVPRGVHVKASIPYEGAFTGKDIVDTVQSLIRKHLLLNHSLNLANAKSYPTSSLSLSVDRRAALHVARSLHSQLLFYEVDGGGRELNDGVEEVYMFFAEDNICSSPSASGFGNTSSPRMTNSTVLPLPTAVVTMLTRCYVPTCVDDKPCYAWDCPKRGLSIQRMLSSSSPKSYTSQAGAVHRRPPSNDNLPVSSGDHPDEESSRNDRDSIKRLLSIEREKKPWKDTVPSEVLSRISDGEVNRQTEIHDLIAKETDYLADLITLETQFMLPLSEWVASHPELSDISNSMSSSSPPPTPLVSTSALGPSIPTRNSSSSSTSPSSLSASLLAFNPALQNLRPLLQALITAQTRLLESLRVRARESQYSIIGGIGDLYLERAASQEWRAGWGGGWVKGKGFVSTADRAREGWTGGRGYDEWVGVWATCGLGGLGIFSSTGSTDEWGNDDWKKIVAEQQRQKQQQSTSNASDDESLGEMEREAGGLKSSEELPDIDLQKFTELLALPAQHLKAYPSRLSAVLAESSVTVSTTAAPEGSPTPANSTSPAALKSKKKGGKDKAENPDASYLREAIRAMRALWGYGKVKTFQLSMNVGVVGGPGKGGMGEAASKWEWFDLVSEEEKKEIGKKEMKRQAIIFELIKGEMAYVKDLENVEHMYITPLVNSSNSSTPIIAPAKLNQFISTVFNNISSLHSHHLDLLQSLFHIQYEEHPTIRSISTPILDAALNWREAYMEYIPNYPIAAYTIDSEMRTNPAFNQFVQQCTRHPDAHRLDMKNFINRPIPRLLRYELLLKSILDETFEGPLPGSHRQGGGASSSRGVTAEHEDYTAIPQVLDVIRQLGKDTEPGVVNAKSKVELWQYNEGLVFNKGEWIDMDLLDEKRSLIHRGKLLRQADGLEWNGWTELFVLLFDNYLVLTKPKEREDGTKYHVNRRPIPLDLLTIDSYNDPPVQRGTGPALLRGLRSQGNIGQGQGGYEASSPNELASSPESGTPGETSSPSELTPSSSTRLLYPITLHHLGRLAPQSTAITPSALIPPLPTGPSPSRLQTSKPPPNVILYAESAAARAEWGAKLQEALVIRRVVQESNKVFEIEMLSSESFVAGVDGSPGSAPPLGLGSEITGRVTCSVPFNTADGRGLVAVGCAEGVWIGFRHDPNSMRRVLHLKFVTQCAMLEDYGIFLVLADKSLFAYHIEALVPSTFQSANTTHVPQKLNGKQDVHFFTVGTLHGRTLVIYMKKKGLDSIFRVLEPVSEKIKERTKTSAGFGSRIFARSPKSEWFKIYRDFFLPSESYDLVFLKARIAILCSRGFEIMDLNDFKSVTIPQHDDPRLAYLAKRCESCRPIGMFKSGEDEFLLCYNEFGIYVDKHGDPNRPSGTIEWEGNAERVAVHAPYVLLFDSRFIEIRHLETGRLVQIIPGNDIRCIWDGRGISSVNLTSPSPHDMSVPDGSDEPINQDAQVHAVMNAPDTSGRGRMIVQQVFELLPTVPLFLPDSAPNGSAIGNQSLSGSSGSGSGSAGNLGTHSSVGQSSNTTSPPHFPQPLRNSPSWS</sequence>
<feature type="compositionally biased region" description="Polar residues" evidence="3">
    <location>
        <begin position="251"/>
        <end position="281"/>
    </location>
</feature>
<feature type="region of interest" description="Disordered" evidence="3">
    <location>
        <begin position="624"/>
        <end position="668"/>
    </location>
</feature>
<dbReference type="SMART" id="SM00036">
    <property type="entry name" value="CNH"/>
    <property type="match status" value="1"/>
</dbReference>
<proteinExistence type="predicted"/>
<protein>
    <submittedName>
        <fullName evidence="7">CNH domain-containing protein</fullName>
    </submittedName>
</protein>
<dbReference type="GO" id="GO:0005085">
    <property type="term" value="F:guanyl-nucleotide exchange factor activity"/>
    <property type="evidence" value="ECO:0007669"/>
    <property type="project" value="UniProtKB-KW"/>
</dbReference>
<keyword evidence="2" id="KW-0344">Guanine-nucleotide releasing factor</keyword>
<feature type="compositionally biased region" description="Basic and acidic residues" evidence="3">
    <location>
        <begin position="655"/>
        <end position="668"/>
    </location>
</feature>
<feature type="region of interest" description="Disordered" evidence="3">
    <location>
        <begin position="1949"/>
        <end position="1998"/>
    </location>
</feature>
<dbReference type="PANTHER" id="PTHR46572:SF1">
    <property type="entry name" value="RHO1 GUANINE NUCLEOTIDE EXCHANGE FACTOR TUS1"/>
    <property type="match status" value="1"/>
</dbReference>
<feature type="compositionally biased region" description="Polar residues" evidence="3">
    <location>
        <begin position="624"/>
        <end position="636"/>
    </location>
</feature>
<feature type="compositionally biased region" description="Low complexity" evidence="3">
    <location>
        <begin position="741"/>
        <end position="750"/>
    </location>
</feature>
<dbReference type="Pfam" id="PF15405">
    <property type="entry name" value="PH_5"/>
    <property type="match status" value="1"/>
</dbReference>
<dbReference type="Proteomes" id="UP001163846">
    <property type="component" value="Unassembled WGS sequence"/>
</dbReference>
<dbReference type="InterPro" id="IPR001849">
    <property type="entry name" value="PH_domain"/>
</dbReference>
<reference evidence="7" key="1">
    <citation type="submission" date="2022-08" db="EMBL/GenBank/DDBJ databases">
        <authorList>
            <consortium name="DOE Joint Genome Institute"/>
            <person name="Min B."/>
            <person name="Riley R."/>
            <person name="Sierra-Patev S."/>
            <person name="Naranjo-Ortiz M."/>
            <person name="Looney B."/>
            <person name="Konkel Z."/>
            <person name="Slot J.C."/>
            <person name="Sakamoto Y."/>
            <person name="Steenwyk J.L."/>
            <person name="Rokas A."/>
            <person name="Carro J."/>
            <person name="Camarero S."/>
            <person name="Ferreira P."/>
            <person name="Molpeceres G."/>
            <person name="Ruiz-Duenas F.J."/>
            <person name="Serrano A."/>
            <person name="Henrissat B."/>
            <person name="Drula E."/>
            <person name="Hughes K.W."/>
            <person name="Mata J.L."/>
            <person name="Ishikawa N.K."/>
            <person name="Vargas-Isla R."/>
            <person name="Ushijima S."/>
            <person name="Smith C.A."/>
            <person name="Ahrendt S."/>
            <person name="Andreopoulos W."/>
            <person name="He G."/>
            <person name="Labutti K."/>
            <person name="Lipzen A."/>
            <person name="Ng V."/>
            <person name="Sandor L."/>
            <person name="Barry K."/>
            <person name="Martinez A.T."/>
            <person name="Xiao Y."/>
            <person name="Gibbons J.G."/>
            <person name="Terashima K."/>
            <person name="Hibbett D.S."/>
            <person name="Grigoriev I.V."/>
        </authorList>
    </citation>
    <scope>NUCLEOTIDE SEQUENCE</scope>
    <source>
        <strain evidence="7">TFB9207</strain>
    </source>
</reference>
<evidence type="ECO:0000259" key="4">
    <source>
        <dbReference type="PROSITE" id="PS50003"/>
    </source>
</evidence>
<feature type="compositionally biased region" description="Low complexity" evidence="3">
    <location>
        <begin position="1444"/>
        <end position="1458"/>
    </location>
</feature>
<evidence type="ECO:0000259" key="5">
    <source>
        <dbReference type="PROSITE" id="PS50010"/>
    </source>
</evidence>
<dbReference type="Gene3D" id="2.30.29.30">
    <property type="entry name" value="Pleckstrin-homology domain (PH domain)/Phosphotyrosine-binding domain (PTB)"/>
    <property type="match status" value="1"/>
</dbReference>
<dbReference type="SUPFAM" id="SSF48065">
    <property type="entry name" value="DBL homology domain (DH-domain)"/>
    <property type="match status" value="2"/>
</dbReference>
<feature type="region of interest" description="Disordered" evidence="3">
    <location>
        <begin position="128"/>
        <end position="303"/>
    </location>
</feature>
<dbReference type="EMBL" id="MU806015">
    <property type="protein sequence ID" value="KAJ3842167.1"/>
    <property type="molecule type" value="Genomic_DNA"/>
</dbReference>
<accession>A0AA38PFV3</accession>
<feature type="compositionally biased region" description="Basic and acidic residues" evidence="3">
    <location>
        <begin position="53"/>
        <end position="69"/>
    </location>
</feature>
<dbReference type="SUPFAM" id="SSF50729">
    <property type="entry name" value="PH domain-like"/>
    <property type="match status" value="1"/>
</dbReference>
<evidence type="ECO:0000259" key="6">
    <source>
        <dbReference type="PROSITE" id="PS50219"/>
    </source>
</evidence>
<evidence type="ECO:0000256" key="2">
    <source>
        <dbReference type="ARBA" id="ARBA00022658"/>
    </source>
</evidence>
<evidence type="ECO:0000313" key="8">
    <source>
        <dbReference type="Proteomes" id="UP001163846"/>
    </source>
</evidence>
<feature type="compositionally biased region" description="Basic and acidic residues" evidence="3">
    <location>
        <begin position="932"/>
        <end position="944"/>
    </location>
</feature>
<feature type="region of interest" description="Disordered" evidence="3">
    <location>
        <begin position="911"/>
        <end position="944"/>
    </location>
</feature>
<dbReference type="PROSITE" id="PS50219">
    <property type="entry name" value="CNH"/>
    <property type="match status" value="1"/>
</dbReference>
<keyword evidence="8" id="KW-1185">Reference proteome</keyword>
<organism evidence="7 8">
    <name type="scientific">Lentinula raphanica</name>
    <dbReference type="NCBI Taxonomy" id="153919"/>
    <lineage>
        <taxon>Eukaryota</taxon>
        <taxon>Fungi</taxon>
        <taxon>Dikarya</taxon>
        <taxon>Basidiomycota</taxon>
        <taxon>Agaricomycotina</taxon>
        <taxon>Agaricomycetes</taxon>
        <taxon>Agaricomycetidae</taxon>
        <taxon>Agaricales</taxon>
        <taxon>Marasmiineae</taxon>
        <taxon>Omphalotaceae</taxon>
        <taxon>Lentinula</taxon>
    </lineage>
</organism>
<feature type="compositionally biased region" description="Polar residues" evidence="3">
    <location>
        <begin position="1431"/>
        <end position="1442"/>
    </location>
</feature>
<evidence type="ECO:0000256" key="1">
    <source>
        <dbReference type="ARBA" id="ARBA00022553"/>
    </source>
</evidence>
<dbReference type="PROSITE" id="PS50010">
    <property type="entry name" value="DH_2"/>
    <property type="match status" value="1"/>
</dbReference>
<dbReference type="InterPro" id="IPR035899">
    <property type="entry name" value="DBL_dom_sf"/>
</dbReference>
<dbReference type="SMART" id="SM00233">
    <property type="entry name" value="PH"/>
    <property type="match status" value="1"/>
</dbReference>
<name>A0AA38PFV3_9AGAR</name>
<feature type="compositionally biased region" description="Polar residues" evidence="3">
    <location>
        <begin position="155"/>
        <end position="168"/>
    </location>
</feature>